<comment type="subcellular location">
    <subcellularLocation>
        <location evidence="1">Nucleus</location>
        <location evidence="1">Nucleolus</location>
    </subcellularLocation>
</comment>
<evidence type="ECO:0000313" key="11">
    <source>
        <dbReference type="WBParaSite" id="DME_0000764401-mRNA-1"/>
    </source>
</evidence>
<dbReference type="GO" id="GO:0005730">
    <property type="term" value="C:nucleolus"/>
    <property type="evidence" value="ECO:0007669"/>
    <property type="project" value="UniProtKB-SubCell"/>
</dbReference>
<reference evidence="11" key="1">
    <citation type="submission" date="2017-02" db="UniProtKB">
        <authorList>
            <consortium name="WormBaseParasite"/>
        </authorList>
    </citation>
    <scope>IDENTIFICATION</scope>
</reference>
<evidence type="ECO:0000259" key="7">
    <source>
        <dbReference type="Pfam" id="PF25121"/>
    </source>
</evidence>
<gene>
    <name evidence="8" type="ORF">DME_LOCUS1911</name>
</gene>
<evidence type="ECO:0000313" key="8">
    <source>
        <dbReference type="EMBL" id="VDN51938.1"/>
    </source>
</evidence>
<evidence type="ECO:0000256" key="3">
    <source>
        <dbReference type="ARBA" id="ARBA00023054"/>
    </source>
</evidence>
<feature type="domain" description="NUC153" evidence="6">
    <location>
        <begin position="503"/>
        <end position="528"/>
    </location>
</feature>
<evidence type="ECO:0000256" key="1">
    <source>
        <dbReference type="ARBA" id="ARBA00004604"/>
    </source>
</evidence>
<dbReference type="STRING" id="318479.A0A0N4UJ31"/>
<dbReference type="WBParaSite" id="DME_0000764401-mRNA-1">
    <property type="protein sequence ID" value="DME_0000764401-mRNA-1"/>
    <property type="gene ID" value="DME_0000764401"/>
</dbReference>
<protein>
    <submittedName>
        <fullName evidence="11">NUC153 domain-containing protein</fullName>
    </submittedName>
</protein>
<comment type="similarity">
    <text evidence="2">Belongs to the ESF1 family.</text>
</comment>
<proteinExistence type="inferred from homology"/>
<dbReference type="Proteomes" id="UP000274756">
    <property type="component" value="Unassembled WGS sequence"/>
</dbReference>
<dbReference type="InterPro" id="IPR039754">
    <property type="entry name" value="Esf1"/>
</dbReference>
<keyword evidence="4" id="KW-0539">Nucleus</keyword>
<dbReference type="InterPro" id="IPR056750">
    <property type="entry name" value="RRM_ESF1"/>
</dbReference>
<feature type="region of interest" description="Disordered" evidence="5">
    <location>
        <begin position="144"/>
        <end position="166"/>
    </location>
</feature>
<evidence type="ECO:0000256" key="2">
    <source>
        <dbReference type="ARBA" id="ARBA00009087"/>
    </source>
</evidence>
<dbReference type="Pfam" id="PF25121">
    <property type="entry name" value="RRM_ESF1"/>
    <property type="match status" value="1"/>
</dbReference>
<organism evidence="9 11">
    <name type="scientific">Dracunculus medinensis</name>
    <name type="common">Guinea worm</name>
    <dbReference type="NCBI Taxonomy" id="318479"/>
    <lineage>
        <taxon>Eukaryota</taxon>
        <taxon>Metazoa</taxon>
        <taxon>Ecdysozoa</taxon>
        <taxon>Nematoda</taxon>
        <taxon>Chromadorea</taxon>
        <taxon>Rhabditida</taxon>
        <taxon>Spirurina</taxon>
        <taxon>Dracunculoidea</taxon>
        <taxon>Dracunculidae</taxon>
        <taxon>Dracunculus</taxon>
    </lineage>
</organism>
<feature type="compositionally biased region" description="Acidic residues" evidence="5">
    <location>
        <begin position="145"/>
        <end position="163"/>
    </location>
</feature>
<dbReference type="AlphaFoldDB" id="A0A0N4UJ31"/>
<keyword evidence="10" id="KW-1185">Reference proteome</keyword>
<feature type="domain" description="ESF1 RRM" evidence="7">
    <location>
        <begin position="181"/>
        <end position="314"/>
    </location>
</feature>
<dbReference type="Proteomes" id="UP000038040">
    <property type="component" value="Unplaced"/>
</dbReference>
<accession>A0A0N4UJ31</accession>
<dbReference type="Pfam" id="PF08159">
    <property type="entry name" value="NUC153"/>
    <property type="match status" value="1"/>
</dbReference>
<sequence>MVCAQVMKKKAKGNVVDYRFEGIFSDPRFDSLSTKRKKVVIDERFKDALKSKKFQARNAVDMRGRRLNLGFTNDLNSLYLMESDDEEEVLKKLRSKKKTEANSCDIPKTKMEMVMEDSRSEQGSDSDGSKIKLDLARGIGNILSSDEDSVTDDGFDSKDDEEEHNWGELDKEAKHVNWISKRLALCNMDWDQVNASDIFVLLQSFKPQPPASILSVTIYISNFGKKRLIEEEKSGPKLSKLKKYLMDEEEAKTREVFRSYQLERMRYYYAIIDCDSPKTASVLYDSCDGIEFESSAVRLDLRFVSDETSFEDCDVKECVTEEMVDLKRFKPKTFETNALSKSNTKLTWDENDPQRIKIIREAFNPAADLDDFQNALIAPCSSDEENSEVDGKNIKLLLDEAKFSRELKPVNGLEITWEPPTGDTMDANIVKAEVKKNSAPTPWESYLQKRKERRKERKRLAVEMRKNRRIEIQEGNECLKYSNSIVKRQSLNRSNEDDNLIDDKRFSALYSNSAFAIDQTNPLYKVTKLINIQVEAKRKVISEEKGDDMKMVAEKLKKKIEWIKKQ</sequence>
<evidence type="ECO:0000256" key="5">
    <source>
        <dbReference type="SAM" id="MobiDB-lite"/>
    </source>
</evidence>
<evidence type="ECO:0000313" key="10">
    <source>
        <dbReference type="Proteomes" id="UP000274756"/>
    </source>
</evidence>
<reference evidence="8 10" key="2">
    <citation type="submission" date="2018-11" db="EMBL/GenBank/DDBJ databases">
        <authorList>
            <consortium name="Pathogen Informatics"/>
        </authorList>
    </citation>
    <scope>NUCLEOTIDE SEQUENCE [LARGE SCALE GENOMIC DNA]</scope>
</reference>
<dbReference type="GO" id="GO:0003723">
    <property type="term" value="F:RNA binding"/>
    <property type="evidence" value="ECO:0007669"/>
    <property type="project" value="TreeGrafter"/>
</dbReference>
<dbReference type="GO" id="GO:0006364">
    <property type="term" value="P:rRNA processing"/>
    <property type="evidence" value="ECO:0007669"/>
    <property type="project" value="InterPro"/>
</dbReference>
<keyword evidence="3" id="KW-0175">Coiled coil</keyword>
<name>A0A0N4UJ31_DRAME</name>
<dbReference type="EMBL" id="UYYG01000037">
    <property type="protein sequence ID" value="VDN51938.1"/>
    <property type="molecule type" value="Genomic_DNA"/>
</dbReference>
<evidence type="ECO:0000313" key="9">
    <source>
        <dbReference type="Proteomes" id="UP000038040"/>
    </source>
</evidence>
<evidence type="ECO:0000259" key="6">
    <source>
        <dbReference type="Pfam" id="PF08159"/>
    </source>
</evidence>
<dbReference type="OrthoDB" id="431825at2759"/>
<dbReference type="PANTHER" id="PTHR12202">
    <property type="entry name" value="ESF1 HOMOLOG"/>
    <property type="match status" value="1"/>
</dbReference>
<dbReference type="PANTHER" id="PTHR12202:SF0">
    <property type="entry name" value="ESF1 HOMOLOG"/>
    <property type="match status" value="1"/>
</dbReference>
<dbReference type="InterPro" id="IPR012580">
    <property type="entry name" value="NUC153"/>
</dbReference>
<evidence type="ECO:0000256" key="4">
    <source>
        <dbReference type="ARBA" id="ARBA00023242"/>
    </source>
</evidence>